<evidence type="ECO:0000313" key="3">
    <source>
        <dbReference type="Proteomes" id="UP001304300"/>
    </source>
</evidence>
<sequence length="157" mass="17108">MDLTDEQKTTVAGWLAEGMGLAEVQQKLEETFDIKLTFMDVRFLVDDLDLTIQDKPEPEPEASDDKAPEAAEPGEPSLVDEGGAPGSISVEVDKVQRPGAMVSGTATFSDGNSMGWQVDQMGRLGLIPGVDKDYRPSEEDLAEFQMVLQSELQKQGF</sequence>
<dbReference type="Proteomes" id="UP001304300">
    <property type="component" value="Chromosome"/>
</dbReference>
<protein>
    <submittedName>
        <fullName evidence="2">Uncharacterized protein</fullName>
    </submittedName>
</protein>
<dbReference type="EMBL" id="CP136920">
    <property type="protein sequence ID" value="WOO40771.1"/>
    <property type="molecule type" value="Genomic_DNA"/>
</dbReference>
<accession>A0AAQ3QT02</accession>
<dbReference type="AlphaFoldDB" id="A0AAQ3QT02"/>
<feature type="compositionally biased region" description="Basic and acidic residues" evidence="1">
    <location>
        <begin position="52"/>
        <end position="69"/>
    </location>
</feature>
<evidence type="ECO:0000256" key="1">
    <source>
        <dbReference type="SAM" id="MobiDB-lite"/>
    </source>
</evidence>
<name>A0AAQ3QT02_9BACT</name>
<proteinExistence type="predicted"/>
<dbReference type="KEGG" id="puo:RZN69_19280"/>
<organism evidence="2 3">
    <name type="scientific">Rubellicoccus peritrichatus</name>
    <dbReference type="NCBI Taxonomy" id="3080537"/>
    <lineage>
        <taxon>Bacteria</taxon>
        <taxon>Pseudomonadati</taxon>
        <taxon>Verrucomicrobiota</taxon>
        <taxon>Opitutia</taxon>
        <taxon>Puniceicoccales</taxon>
        <taxon>Cerasicoccaceae</taxon>
        <taxon>Rubellicoccus</taxon>
    </lineage>
</organism>
<gene>
    <name evidence="2" type="ORF">RZN69_19280</name>
</gene>
<feature type="region of interest" description="Disordered" evidence="1">
    <location>
        <begin position="52"/>
        <end position="96"/>
    </location>
</feature>
<reference evidence="2 3" key="1">
    <citation type="submission" date="2023-10" db="EMBL/GenBank/DDBJ databases">
        <title>Rubellicoccus peritrichatus gen. nov., sp. nov., isolated from an algae of coral reef tank.</title>
        <authorList>
            <person name="Luo J."/>
        </authorList>
    </citation>
    <scope>NUCLEOTIDE SEQUENCE [LARGE SCALE GENOMIC DNA]</scope>
    <source>
        <strain evidence="2 3">CR14</strain>
    </source>
</reference>
<keyword evidence="3" id="KW-1185">Reference proteome</keyword>
<evidence type="ECO:0000313" key="2">
    <source>
        <dbReference type="EMBL" id="WOO40771.1"/>
    </source>
</evidence>
<dbReference type="RefSeq" id="WP_317832964.1">
    <property type="nucleotide sequence ID" value="NZ_CP136920.1"/>
</dbReference>